<comment type="caution">
    <text evidence="11">The sequence shown here is derived from an EMBL/GenBank/DDBJ whole genome shotgun (WGS) entry which is preliminary data.</text>
</comment>
<dbReference type="InterPro" id="IPR036526">
    <property type="entry name" value="C-N_Hydrolase_sf"/>
</dbReference>
<dbReference type="GO" id="GO:0042158">
    <property type="term" value="P:lipoprotein biosynthetic process"/>
    <property type="evidence" value="ECO:0007669"/>
    <property type="project" value="UniProtKB-UniRule"/>
</dbReference>
<dbReference type="InterPro" id="IPR045378">
    <property type="entry name" value="LNT_N"/>
</dbReference>
<feature type="transmembrane region" description="Helical" evidence="8">
    <location>
        <begin position="146"/>
        <end position="165"/>
    </location>
</feature>
<accession>A0A927K857</accession>
<evidence type="ECO:0000256" key="9">
    <source>
        <dbReference type="SAM" id="MobiDB-lite"/>
    </source>
</evidence>
<feature type="transmembrane region" description="Helical" evidence="8">
    <location>
        <begin position="213"/>
        <end position="238"/>
    </location>
</feature>
<feature type="compositionally biased region" description="Basic and acidic residues" evidence="9">
    <location>
        <begin position="1"/>
        <end position="16"/>
    </location>
</feature>
<feature type="transmembrane region" description="Helical" evidence="8">
    <location>
        <begin position="71"/>
        <end position="89"/>
    </location>
</feature>
<dbReference type="SUPFAM" id="SSF56317">
    <property type="entry name" value="Carbon-nitrogen hydrolase"/>
    <property type="match status" value="1"/>
</dbReference>
<dbReference type="InterPro" id="IPR003010">
    <property type="entry name" value="C-N_Hydrolase"/>
</dbReference>
<dbReference type="Pfam" id="PF20154">
    <property type="entry name" value="LNT_N"/>
    <property type="match status" value="1"/>
</dbReference>
<evidence type="ECO:0000256" key="2">
    <source>
        <dbReference type="ARBA" id="ARBA00022475"/>
    </source>
</evidence>
<dbReference type="AlphaFoldDB" id="A0A927K857"/>
<dbReference type="EMBL" id="JACYXZ010000002">
    <property type="protein sequence ID" value="MBD8869546.1"/>
    <property type="molecule type" value="Genomic_DNA"/>
</dbReference>
<dbReference type="PANTHER" id="PTHR38686">
    <property type="entry name" value="APOLIPOPROTEIN N-ACYLTRANSFERASE"/>
    <property type="match status" value="1"/>
</dbReference>
<proteinExistence type="inferred from homology"/>
<feature type="region of interest" description="Disordered" evidence="9">
    <location>
        <begin position="1"/>
        <end position="39"/>
    </location>
</feature>
<keyword evidence="3 8" id="KW-0808">Transferase</keyword>
<feature type="transmembrane region" description="Helical" evidence="8">
    <location>
        <begin position="547"/>
        <end position="566"/>
    </location>
</feature>
<comment type="subcellular location">
    <subcellularLocation>
        <location evidence="1 8">Cell membrane</location>
        <topology evidence="1 8">Multi-pass membrane protein</topology>
    </subcellularLocation>
</comment>
<feature type="transmembrane region" description="Helical" evidence="8">
    <location>
        <begin position="119"/>
        <end position="140"/>
    </location>
</feature>
<reference evidence="11" key="1">
    <citation type="submission" date="2020-09" db="EMBL/GenBank/DDBJ databases">
        <title>Nocardioides sp. strain MJB4 16S ribosomal RNA gene Genome sequencing and assembly.</title>
        <authorList>
            <person name="Kim I."/>
        </authorList>
    </citation>
    <scope>NUCLEOTIDE SEQUENCE</scope>
    <source>
        <strain evidence="11">MJB4</strain>
    </source>
</reference>
<evidence type="ECO:0000256" key="4">
    <source>
        <dbReference type="ARBA" id="ARBA00022692"/>
    </source>
</evidence>
<evidence type="ECO:0000256" key="7">
    <source>
        <dbReference type="ARBA" id="ARBA00023315"/>
    </source>
</evidence>
<name>A0A927K857_9ACTN</name>
<keyword evidence="12" id="KW-1185">Reference proteome</keyword>
<keyword evidence="7 8" id="KW-0012">Acyltransferase</keyword>
<gene>
    <name evidence="8 11" type="primary">lnt</name>
    <name evidence="11" type="ORF">IE331_07910</name>
</gene>
<feature type="transmembrane region" description="Helical" evidence="8">
    <location>
        <begin position="172"/>
        <end position="193"/>
    </location>
</feature>
<dbReference type="InterPro" id="IPR004563">
    <property type="entry name" value="Apolipo_AcylTrfase"/>
</dbReference>
<evidence type="ECO:0000256" key="1">
    <source>
        <dbReference type="ARBA" id="ARBA00004651"/>
    </source>
</evidence>
<protein>
    <recommendedName>
        <fullName evidence="8">Apolipoprotein N-acyltransferase</fullName>
        <shortName evidence="8">ALP N-acyltransferase</shortName>
        <ecNumber evidence="8">2.3.1.269</ecNumber>
    </recommendedName>
</protein>
<comment type="catalytic activity">
    <reaction evidence="8">
        <text>N-terminal S-1,2-diacyl-sn-glyceryl-L-cysteinyl-[lipoprotein] + a glycerophospholipid = N-acyl-S-1,2-diacyl-sn-glyceryl-L-cysteinyl-[lipoprotein] + a 2-acyl-sn-glycero-3-phospholipid + H(+)</text>
        <dbReference type="Rhea" id="RHEA:48228"/>
        <dbReference type="Rhea" id="RHEA-COMP:14681"/>
        <dbReference type="Rhea" id="RHEA-COMP:14684"/>
        <dbReference type="ChEBI" id="CHEBI:15378"/>
        <dbReference type="ChEBI" id="CHEBI:136912"/>
        <dbReference type="ChEBI" id="CHEBI:140656"/>
        <dbReference type="ChEBI" id="CHEBI:140657"/>
        <dbReference type="ChEBI" id="CHEBI:140660"/>
        <dbReference type="EC" id="2.3.1.269"/>
    </reaction>
</comment>
<dbReference type="HAMAP" id="MF_01148">
    <property type="entry name" value="Lnt"/>
    <property type="match status" value="1"/>
</dbReference>
<evidence type="ECO:0000259" key="10">
    <source>
        <dbReference type="PROSITE" id="PS50263"/>
    </source>
</evidence>
<dbReference type="CDD" id="cd07571">
    <property type="entry name" value="ALP_N-acyl_transferase"/>
    <property type="match status" value="1"/>
</dbReference>
<organism evidence="11 12">
    <name type="scientific">Nocardioides donggukensis</name>
    <dbReference type="NCBI Taxonomy" id="2774019"/>
    <lineage>
        <taxon>Bacteria</taxon>
        <taxon>Bacillati</taxon>
        <taxon>Actinomycetota</taxon>
        <taxon>Actinomycetes</taxon>
        <taxon>Propionibacteriales</taxon>
        <taxon>Nocardioidaceae</taxon>
        <taxon>Nocardioides</taxon>
    </lineage>
</organism>
<feature type="transmembrane region" description="Helical" evidence="8">
    <location>
        <begin position="250"/>
        <end position="273"/>
    </location>
</feature>
<evidence type="ECO:0000313" key="11">
    <source>
        <dbReference type="EMBL" id="MBD8869546.1"/>
    </source>
</evidence>
<dbReference type="Gene3D" id="3.60.110.10">
    <property type="entry name" value="Carbon-nitrogen hydrolase"/>
    <property type="match status" value="1"/>
</dbReference>
<dbReference type="EC" id="2.3.1.269" evidence="8"/>
<keyword evidence="4 8" id="KW-0812">Transmembrane</keyword>
<keyword evidence="2 8" id="KW-1003">Cell membrane</keyword>
<sequence length="589" mass="62114">MSEWPGRRVEHHDAVRRGSRSSVPPPEGGRGRGSGLRRQLPVAGSQSSAGWSEGLGAPSATAYSGRVHPRYLPSPVGLVALVAGVGLALTFEPVGLAFLLPVALAGFFWCVRGRSARSGAGLGLVFGAGFVFTLVLWLRVIGWDALLALGSFQTLYFAALGAGLARVSRLRWWPLWTAVVWLGVEVVRGTWPLGGFTWGRLGFATIDTPYAGWLPWVGANGTGLVVAGSGALLLWAALWVRERPRPVAGVLAGGTVAVLVPGLLGSGPLGWVLDERGTTTVAVVQGDVPGDGDDLLAYNREVTQSHLDLTRDLGADVAAGVVPQPDLVLWPENSTAVDPFRDRSLRAGIEAAVDAVDAPVMVGAIVDAPDESQVLNQGIVFHPGTGAGDRYTKRHPVAFGEYIPFRAALGSRNFGRLDVIPRDMLSGTRTTPVRVDGLRVAGSICFDIAYDDAIADQVRGGAEILTVQTSNALFIHTGQIEQQFAISRVRALETGRTVVVAAVNGRSGVIGPDGEVVEGIEPRTRSVLVREVGLVGGTPPSQVLGPWLGRIAVLVALIAVAAAGTTRRPALPYRRRRTGRAQEHEVGAR</sequence>
<comment type="function">
    <text evidence="8">Catalyzes the phospholipid dependent N-acylation of the N-terminal cysteine of apolipoprotein, the last step in lipoprotein maturation.</text>
</comment>
<dbReference type="Proteomes" id="UP000616839">
    <property type="component" value="Unassembled WGS sequence"/>
</dbReference>
<evidence type="ECO:0000256" key="6">
    <source>
        <dbReference type="ARBA" id="ARBA00023136"/>
    </source>
</evidence>
<dbReference type="GO" id="GO:0016410">
    <property type="term" value="F:N-acyltransferase activity"/>
    <property type="evidence" value="ECO:0007669"/>
    <property type="project" value="UniProtKB-UniRule"/>
</dbReference>
<dbReference type="PROSITE" id="PS50263">
    <property type="entry name" value="CN_HYDROLASE"/>
    <property type="match status" value="1"/>
</dbReference>
<feature type="transmembrane region" description="Helical" evidence="8">
    <location>
        <begin position="95"/>
        <end position="112"/>
    </location>
</feature>
<evidence type="ECO:0000256" key="8">
    <source>
        <dbReference type="HAMAP-Rule" id="MF_01148"/>
    </source>
</evidence>
<keyword evidence="6 8" id="KW-0472">Membrane</keyword>
<feature type="domain" description="CN hydrolase" evidence="10">
    <location>
        <begin position="279"/>
        <end position="534"/>
    </location>
</feature>
<dbReference type="GO" id="GO:0005886">
    <property type="term" value="C:plasma membrane"/>
    <property type="evidence" value="ECO:0007669"/>
    <property type="project" value="UniProtKB-SubCell"/>
</dbReference>
<evidence type="ECO:0000313" key="12">
    <source>
        <dbReference type="Proteomes" id="UP000616839"/>
    </source>
</evidence>
<comment type="pathway">
    <text evidence="8">Protein modification; lipoprotein biosynthesis (N-acyl transfer).</text>
</comment>
<dbReference type="NCBIfam" id="TIGR00546">
    <property type="entry name" value="lnt"/>
    <property type="match status" value="1"/>
</dbReference>
<evidence type="ECO:0000256" key="3">
    <source>
        <dbReference type="ARBA" id="ARBA00022679"/>
    </source>
</evidence>
<comment type="similarity">
    <text evidence="8">Belongs to the CN hydrolase family. Apolipoprotein N-acyltransferase subfamily.</text>
</comment>
<evidence type="ECO:0000256" key="5">
    <source>
        <dbReference type="ARBA" id="ARBA00022989"/>
    </source>
</evidence>
<dbReference type="Pfam" id="PF00795">
    <property type="entry name" value="CN_hydrolase"/>
    <property type="match status" value="1"/>
</dbReference>
<dbReference type="PANTHER" id="PTHR38686:SF1">
    <property type="entry name" value="APOLIPOPROTEIN N-ACYLTRANSFERASE"/>
    <property type="match status" value="1"/>
</dbReference>
<keyword evidence="5 8" id="KW-1133">Transmembrane helix</keyword>